<feature type="compositionally biased region" description="Basic and acidic residues" evidence="2">
    <location>
        <begin position="322"/>
        <end position="333"/>
    </location>
</feature>
<organism evidence="4 5">
    <name type="scientific">Rubroshorea leprosula</name>
    <dbReference type="NCBI Taxonomy" id="152421"/>
    <lineage>
        <taxon>Eukaryota</taxon>
        <taxon>Viridiplantae</taxon>
        <taxon>Streptophyta</taxon>
        <taxon>Embryophyta</taxon>
        <taxon>Tracheophyta</taxon>
        <taxon>Spermatophyta</taxon>
        <taxon>Magnoliopsida</taxon>
        <taxon>eudicotyledons</taxon>
        <taxon>Gunneridae</taxon>
        <taxon>Pentapetalae</taxon>
        <taxon>rosids</taxon>
        <taxon>malvids</taxon>
        <taxon>Malvales</taxon>
        <taxon>Dipterocarpaceae</taxon>
        <taxon>Rubroshorea</taxon>
    </lineage>
</organism>
<feature type="coiled-coil region" evidence="1">
    <location>
        <begin position="777"/>
        <end position="811"/>
    </location>
</feature>
<sequence length="857" mass="95045">MMAFCNSTLVWRKGRRKPCGQGLKDETCCQFQFTLPSRPVRWKIGSGWAKEMLVRNSFVETLHAARILKSIALSQTLQISGNVECLRRLVRRWCMSTHTFILAFGEITVALEDVTNLMLLPIVGEEDPRHIVLTPEECATLIALRNASASSRSLRGKYNIDFPTWMQHEAPFSPVDARFCPYHSGYVTNGKVLKEYPMAKCGYTSETTPLACSWMGQRKIKGQKIPKVDGLLDDYGSFNFHAYKTMPGTCSTRDWNKAMRPYIDEAATAMWSEGVATLSKHSWGFLSREDNGQWIPICFPILGMVEEEYDQASAIDEEIRQKASGDVEAREGADEAAPPRRLVLGKTKSVAHLPKSRARRTSASPTSKQSKAKAPTPSKAKTTKEKDTSHDSENNESSWGNPDPKVIKRIKRLRPIRGDRCLASNEGFGPIPIPGDDKVPSKAKEAKQEEALVNPEVRRKILASETSEPLLPNDILNVVDSIIDWSDPISFTAASVEKAKASKVPPQKPTMVSYGTPNTTKKPEIVKTQLEVMVLKLRPISELPPFRAGDFELALGGFIPTRKIGASINEKDVEKGEAKAMMGIGKERGKKKSISNKGKTNTGAPAMSSVKKVADPGEIKHNGQSSVAPTKSSEIDDSAMRLLNNLDKMNEDKDVSLAQFGLVPLGGSRAVGKFAVSAMLEPRACHLLDIFPNLMTCSKAKKVVVEDAFSILCATMQHIEVTPFVEMNKDFFYLCRDALDDAESINFEVNTLRTHLSNLAKAYLGKTEFDATRGDMVEGLDERIKEQVKHIEEMEKSLAETKELVVKLEERLVSAKVYLGLLNQEKECLDSNGVTELRHAYMEAAKAFGNELDPFLP</sequence>
<protein>
    <recommendedName>
        <fullName evidence="3">Aminotransferase-like plant mobile domain-containing protein</fullName>
    </recommendedName>
</protein>
<dbReference type="InterPro" id="IPR044824">
    <property type="entry name" value="MAIN-like"/>
</dbReference>
<name>A0AAV5M095_9ROSI</name>
<dbReference type="EMBL" id="BPVZ01000165">
    <property type="protein sequence ID" value="GKV43111.1"/>
    <property type="molecule type" value="Genomic_DNA"/>
</dbReference>
<evidence type="ECO:0000256" key="1">
    <source>
        <dbReference type="SAM" id="Coils"/>
    </source>
</evidence>
<reference evidence="4 5" key="1">
    <citation type="journal article" date="2021" name="Commun. Biol.">
        <title>The genome of Shorea leprosula (Dipterocarpaceae) highlights the ecological relevance of drought in aseasonal tropical rainforests.</title>
        <authorList>
            <person name="Ng K.K.S."/>
            <person name="Kobayashi M.J."/>
            <person name="Fawcett J.A."/>
            <person name="Hatakeyama M."/>
            <person name="Paape T."/>
            <person name="Ng C.H."/>
            <person name="Ang C.C."/>
            <person name="Tnah L.H."/>
            <person name="Lee C.T."/>
            <person name="Nishiyama T."/>
            <person name="Sese J."/>
            <person name="O'Brien M.J."/>
            <person name="Copetti D."/>
            <person name="Mohd Noor M.I."/>
            <person name="Ong R.C."/>
            <person name="Putra M."/>
            <person name="Sireger I.Z."/>
            <person name="Indrioko S."/>
            <person name="Kosugi Y."/>
            <person name="Izuno A."/>
            <person name="Isagi Y."/>
            <person name="Lee S.L."/>
            <person name="Shimizu K.K."/>
        </authorList>
    </citation>
    <scope>NUCLEOTIDE SEQUENCE [LARGE SCALE GENOMIC DNA]</scope>
    <source>
        <strain evidence="4">214</strain>
    </source>
</reference>
<comment type="caution">
    <text evidence="4">The sequence shown here is derived from an EMBL/GenBank/DDBJ whole genome shotgun (WGS) entry which is preliminary data.</text>
</comment>
<feature type="region of interest" description="Disordered" evidence="2">
    <location>
        <begin position="587"/>
        <end position="610"/>
    </location>
</feature>
<feature type="domain" description="Aminotransferase-like plant mobile" evidence="3">
    <location>
        <begin position="73"/>
        <end position="126"/>
    </location>
</feature>
<dbReference type="Proteomes" id="UP001054252">
    <property type="component" value="Unassembled WGS sequence"/>
</dbReference>
<dbReference type="InterPro" id="IPR019557">
    <property type="entry name" value="AminoTfrase-like_pln_mobile"/>
</dbReference>
<feature type="compositionally biased region" description="Low complexity" evidence="2">
    <location>
        <begin position="361"/>
        <end position="380"/>
    </location>
</feature>
<evidence type="ECO:0000313" key="4">
    <source>
        <dbReference type="EMBL" id="GKV43111.1"/>
    </source>
</evidence>
<evidence type="ECO:0000256" key="2">
    <source>
        <dbReference type="SAM" id="MobiDB-lite"/>
    </source>
</evidence>
<dbReference type="Pfam" id="PF10536">
    <property type="entry name" value="PMD"/>
    <property type="match status" value="1"/>
</dbReference>
<feature type="compositionally biased region" description="Basic and acidic residues" evidence="2">
    <location>
        <begin position="382"/>
        <end position="393"/>
    </location>
</feature>
<gene>
    <name evidence="4" type="ORF">SLEP1_g50445</name>
</gene>
<dbReference type="AlphaFoldDB" id="A0AAV5M095"/>
<dbReference type="PANTHER" id="PTHR46033:SF80">
    <property type="entry name" value="PROTEIN MAIN-LIKE 2-LIKE"/>
    <property type="match status" value="1"/>
</dbReference>
<accession>A0AAV5M095</accession>
<dbReference type="PANTHER" id="PTHR46033">
    <property type="entry name" value="PROTEIN MAIN-LIKE 2"/>
    <property type="match status" value="1"/>
</dbReference>
<evidence type="ECO:0000259" key="3">
    <source>
        <dbReference type="Pfam" id="PF10536"/>
    </source>
</evidence>
<dbReference type="GO" id="GO:0010073">
    <property type="term" value="P:meristem maintenance"/>
    <property type="evidence" value="ECO:0007669"/>
    <property type="project" value="InterPro"/>
</dbReference>
<evidence type="ECO:0000313" key="5">
    <source>
        <dbReference type="Proteomes" id="UP001054252"/>
    </source>
</evidence>
<feature type="region of interest" description="Disordered" evidence="2">
    <location>
        <begin position="322"/>
        <end position="406"/>
    </location>
</feature>
<proteinExistence type="predicted"/>
<keyword evidence="1" id="KW-0175">Coiled coil</keyword>
<keyword evidence="5" id="KW-1185">Reference proteome</keyword>